<feature type="compositionally biased region" description="Basic and acidic residues" evidence="7">
    <location>
        <begin position="36"/>
        <end position="46"/>
    </location>
</feature>
<keyword evidence="9" id="KW-1185">Reference proteome</keyword>
<evidence type="ECO:0000256" key="1">
    <source>
        <dbReference type="ARBA" id="ARBA00006594"/>
    </source>
</evidence>
<evidence type="ECO:0000313" key="8">
    <source>
        <dbReference type="EMBL" id="GGI97973.1"/>
    </source>
</evidence>
<gene>
    <name evidence="8" type="ORF">GCM10008995_04820</name>
</gene>
<dbReference type="Proteomes" id="UP000653099">
    <property type="component" value="Unassembled WGS sequence"/>
</dbReference>
<dbReference type="PANTHER" id="PTHR30481">
    <property type="entry name" value="DNA ADENINE METHYLASE"/>
    <property type="match status" value="1"/>
</dbReference>
<keyword evidence="4" id="KW-0808">Transferase</keyword>
<evidence type="ECO:0000256" key="3">
    <source>
        <dbReference type="ARBA" id="ARBA00022603"/>
    </source>
</evidence>
<evidence type="ECO:0000256" key="5">
    <source>
        <dbReference type="ARBA" id="ARBA00022691"/>
    </source>
</evidence>
<evidence type="ECO:0000256" key="4">
    <source>
        <dbReference type="ARBA" id="ARBA00022679"/>
    </source>
</evidence>
<dbReference type="AlphaFoldDB" id="A0A830ECB3"/>
<proteinExistence type="inferred from homology"/>
<dbReference type="InterPro" id="IPR012327">
    <property type="entry name" value="MeTrfase_D12"/>
</dbReference>
<feature type="region of interest" description="Disordered" evidence="7">
    <location>
        <begin position="1"/>
        <end position="49"/>
    </location>
</feature>
<protein>
    <recommendedName>
        <fullName evidence="2">site-specific DNA-methyltransferase (adenine-specific)</fullName>
        <ecNumber evidence="2">2.1.1.72</ecNumber>
    </recommendedName>
</protein>
<feature type="compositionally biased region" description="Basic and acidic residues" evidence="7">
    <location>
        <begin position="16"/>
        <end position="27"/>
    </location>
</feature>
<comment type="caution">
    <text evidence="8">The sequence shown here is derived from an EMBL/GenBank/DDBJ whole genome shotgun (WGS) entry which is preliminary data.</text>
</comment>
<reference evidence="8" key="1">
    <citation type="journal article" date="2014" name="Int. J. Syst. Evol. Microbiol.">
        <title>Complete genome sequence of Corynebacterium casei LMG S-19264T (=DSM 44701T), isolated from a smear-ripened cheese.</title>
        <authorList>
            <consortium name="US DOE Joint Genome Institute (JGI-PGF)"/>
            <person name="Walter F."/>
            <person name="Albersmeier A."/>
            <person name="Kalinowski J."/>
            <person name="Ruckert C."/>
        </authorList>
    </citation>
    <scope>NUCLEOTIDE SEQUENCE</scope>
    <source>
        <strain evidence="8">JCM 14359</strain>
    </source>
</reference>
<evidence type="ECO:0000256" key="7">
    <source>
        <dbReference type="SAM" id="MobiDB-lite"/>
    </source>
</evidence>
<dbReference type="GO" id="GO:0043565">
    <property type="term" value="F:sequence-specific DNA binding"/>
    <property type="evidence" value="ECO:0007669"/>
    <property type="project" value="TreeGrafter"/>
</dbReference>
<keyword evidence="5" id="KW-0949">S-adenosyl-L-methionine</keyword>
<dbReference type="GO" id="GO:1904047">
    <property type="term" value="F:S-adenosyl-L-methionine binding"/>
    <property type="evidence" value="ECO:0007669"/>
    <property type="project" value="TreeGrafter"/>
</dbReference>
<reference evidence="8" key="2">
    <citation type="submission" date="2020-09" db="EMBL/GenBank/DDBJ databases">
        <authorList>
            <person name="Sun Q."/>
            <person name="Ohkuma M."/>
        </authorList>
    </citation>
    <scope>NUCLEOTIDE SEQUENCE</scope>
    <source>
        <strain evidence="8">JCM 14359</strain>
    </source>
</reference>
<dbReference type="InterPro" id="IPR029063">
    <property type="entry name" value="SAM-dependent_MTases_sf"/>
</dbReference>
<dbReference type="InterPro" id="IPR023095">
    <property type="entry name" value="Ade_MeTrfase_dom_2"/>
</dbReference>
<sequence length="530" mass="61930">MSEDGTEELDPDDLEDHPKVVDRYPADDDRELDLDGEPRDTPKVTDDSAYTDADWTIIDGHRRIDALSEAGADTVEVEVVDTGDSKREEMEAILEYNQTRWKTEGEHVIDAVDWIRVWEDSVETDLENFPSGYRNRLEKKFDLSGKTIEHGLRVWWAAKEGEYKGDKLTDEAQQAAVELWEGLCSNDELNDGLNDESFNSAYTTLKDDLSKAVPGTTKRDYEEWMAGESIFPYIGSKKDIVGWFLWEVPEYGRLDKPDRHTRLPEHSRFVEVFGGTATGIYNKPPSGEEVYNDLNEDYSDFFGTLRDHGEEISRFLEGVRYTREQFEDWTRKWYDESWRPKDDVKRAAVFFFNRFAQMLGKEHRLSGFDRPGANRPESKEFYEKVERLGEFQKRFKRDDPEYFQKRFDSPIAPRLDSEVEVENLDYEKVLSKYDSEDTLFYFDPPYVNKEEYYHDEIDHDRLVTKVSQLEGDFILSYGENLPDGLEQYRIEELVHPTGSNDRLERLILSFPEEKEGTFEIPTTAGPADEW</sequence>
<comment type="similarity">
    <text evidence="1">Belongs to the N(4)/N(6)-methyltransferase family.</text>
</comment>
<feature type="compositionally biased region" description="Acidic residues" evidence="7">
    <location>
        <begin position="1"/>
        <end position="15"/>
    </location>
</feature>
<dbReference type="InterPro" id="IPR036086">
    <property type="entry name" value="ParB/Sulfiredoxin_sf"/>
</dbReference>
<dbReference type="Gene3D" id="3.90.1530.10">
    <property type="entry name" value="Conserved hypothetical protein from pyrococcus furiosus pfu- 392566-001, ParB domain"/>
    <property type="match status" value="1"/>
</dbReference>
<accession>A0A830ECB3</accession>
<evidence type="ECO:0000313" key="9">
    <source>
        <dbReference type="Proteomes" id="UP000653099"/>
    </source>
</evidence>
<dbReference type="CDD" id="cd16387">
    <property type="entry name" value="ParB_N_Srx"/>
    <property type="match status" value="1"/>
</dbReference>
<keyword evidence="3" id="KW-0489">Methyltransferase</keyword>
<dbReference type="SUPFAM" id="SSF53335">
    <property type="entry name" value="S-adenosyl-L-methionine-dependent methyltransferases"/>
    <property type="match status" value="1"/>
</dbReference>
<dbReference type="EC" id="2.1.1.72" evidence="2"/>
<dbReference type="GO" id="GO:0009007">
    <property type="term" value="F:site-specific DNA-methyltransferase (adenine-specific) activity"/>
    <property type="evidence" value="ECO:0007669"/>
    <property type="project" value="UniProtKB-EC"/>
</dbReference>
<dbReference type="RefSeq" id="WP_188785796.1">
    <property type="nucleotide sequence ID" value="NZ_BMOC01000002.1"/>
</dbReference>
<organism evidence="8 9">
    <name type="scientific">Halobellus salinus</name>
    <dbReference type="NCBI Taxonomy" id="931585"/>
    <lineage>
        <taxon>Archaea</taxon>
        <taxon>Methanobacteriati</taxon>
        <taxon>Methanobacteriota</taxon>
        <taxon>Stenosarchaea group</taxon>
        <taxon>Halobacteria</taxon>
        <taxon>Halobacteriales</taxon>
        <taxon>Haloferacaceae</taxon>
        <taxon>Halobellus</taxon>
    </lineage>
</organism>
<evidence type="ECO:0000256" key="2">
    <source>
        <dbReference type="ARBA" id="ARBA00011900"/>
    </source>
</evidence>
<comment type="catalytic activity">
    <reaction evidence="6">
        <text>a 2'-deoxyadenosine in DNA + S-adenosyl-L-methionine = an N(6)-methyl-2'-deoxyadenosine in DNA + S-adenosyl-L-homocysteine + H(+)</text>
        <dbReference type="Rhea" id="RHEA:15197"/>
        <dbReference type="Rhea" id="RHEA-COMP:12418"/>
        <dbReference type="Rhea" id="RHEA-COMP:12419"/>
        <dbReference type="ChEBI" id="CHEBI:15378"/>
        <dbReference type="ChEBI" id="CHEBI:57856"/>
        <dbReference type="ChEBI" id="CHEBI:59789"/>
        <dbReference type="ChEBI" id="CHEBI:90615"/>
        <dbReference type="ChEBI" id="CHEBI:90616"/>
        <dbReference type="EC" id="2.1.1.72"/>
    </reaction>
</comment>
<dbReference type="Pfam" id="PF02086">
    <property type="entry name" value="MethyltransfD12"/>
    <property type="match status" value="1"/>
</dbReference>
<dbReference type="GO" id="GO:0032259">
    <property type="term" value="P:methylation"/>
    <property type="evidence" value="ECO:0007669"/>
    <property type="project" value="UniProtKB-KW"/>
</dbReference>
<dbReference type="EMBL" id="BMOC01000002">
    <property type="protein sequence ID" value="GGI97973.1"/>
    <property type="molecule type" value="Genomic_DNA"/>
</dbReference>
<dbReference type="GO" id="GO:0009307">
    <property type="term" value="P:DNA restriction-modification system"/>
    <property type="evidence" value="ECO:0007669"/>
    <property type="project" value="InterPro"/>
</dbReference>
<dbReference type="Gene3D" id="3.40.50.150">
    <property type="entry name" value="Vaccinia Virus protein VP39"/>
    <property type="match status" value="1"/>
</dbReference>
<dbReference type="Gene3D" id="1.10.1020.10">
    <property type="entry name" value="Adenine-specific Methyltransferase, Domain 2"/>
    <property type="match status" value="1"/>
</dbReference>
<evidence type="ECO:0000256" key="6">
    <source>
        <dbReference type="ARBA" id="ARBA00047942"/>
    </source>
</evidence>
<dbReference type="OrthoDB" id="372040at2157"/>
<name>A0A830ECB3_9EURY</name>
<dbReference type="GO" id="GO:0006298">
    <property type="term" value="P:mismatch repair"/>
    <property type="evidence" value="ECO:0007669"/>
    <property type="project" value="TreeGrafter"/>
</dbReference>
<dbReference type="SUPFAM" id="SSF110849">
    <property type="entry name" value="ParB/Sulfiredoxin"/>
    <property type="match status" value="1"/>
</dbReference>